<sequence length="120" mass="13001">MLSRIPPFVVRSTFIVALVVIFALAMIPLPMVPMVVAFQDKVEHCGAFAVLMLMGWAGWPSRASRVAGGLVLYGLLIEVAQDQLTTNRVGDPLDWLADSLGIAIGLGLIRLLAMRRRADA</sequence>
<proteinExistence type="predicted"/>
<accession>A0A6C2C4Q2</accession>
<keyword evidence="1" id="KW-0472">Membrane</keyword>
<evidence type="ECO:0008006" key="4">
    <source>
        <dbReference type="Google" id="ProtNLM"/>
    </source>
</evidence>
<dbReference type="RefSeq" id="WP_148581821.1">
    <property type="nucleotide sequence ID" value="NZ_SDKK01000073.1"/>
</dbReference>
<dbReference type="Proteomes" id="UP000389128">
    <property type="component" value="Unassembled WGS sequence"/>
</dbReference>
<feature type="transmembrane region" description="Helical" evidence="1">
    <location>
        <begin position="12"/>
        <end position="30"/>
    </location>
</feature>
<name>A0A6C2C4Q2_9RHOO</name>
<keyword evidence="3" id="KW-1185">Reference proteome</keyword>
<dbReference type="OrthoDB" id="5568182at2"/>
<dbReference type="EMBL" id="SDKK01000073">
    <property type="protein sequence ID" value="TYC48844.1"/>
    <property type="molecule type" value="Genomic_DNA"/>
</dbReference>
<dbReference type="AlphaFoldDB" id="A0A6C2C4Q2"/>
<organism evidence="2 3">
    <name type="scientific">Zoogloea oleivorans</name>
    <dbReference type="NCBI Taxonomy" id="1552750"/>
    <lineage>
        <taxon>Bacteria</taxon>
        <taxon>Pseudomonadati</taxon>
        <taxon>Pseudomonadota</taxon>
        <taxon>Betaproteobacteria</taxon>
        <taxon>Rhodocyclales</taxon>
        <taxon>Zoogloeaceae</taxon>
        <taxon>Zoogloea</taxon>
    </lineage>
</organism>
<evidence type="ECO:0000313" key="3">
    <source>
        <dbReference type="Proteomes" id="UP000389128"/>
    </source>
</evidence>
<keyword evidence="1" id="KW-0812">Transmembrane</keyword>
<reference evidence="2 3" key="1">
    <citation type="submission" date="2019-01" db="EMBL/GenBank/DDBJ databases">
        <title>Zoogloea oleivorans genome sequencing and assembly.</title>
        <authorList>
            <person name="Tancsics A."/>
            <person name="Farkas M."/>
            <person name="Kriszt B."/>
            <person name="Maroti G."/>
            <person name="Horvath B."/>
        </authorList>
    </citation>
    <scope>NUCLEOTIDE SEQUENCE [LARGE SCALE GENOMIC DNA]</scope>
    <source>
        <strain evidence="2 3">Buc</strain>
    </source>
</reference>
<feature type="transmembrane region" description="Helical" evidence="1">
    <location>
        <begin position="95"/>
        <end position="113"/>
    </location>
</feature>
<evidence type="ECO:0000256" key="1">
    <source>
        <dbReference type="SAM" id="Phobius"/>
    </source>
</evidence>
<comment type="caution">
    <text evidence="2">The sequence shown here is derived from an EMBL/GenBank/DDBJ whole genome shotgun (WGS) entry which is preliminary data.</text>
</comment>
<keyword evidence="1" id="KW-1133">Transmembrane helix</keyword>
<evidence type="ECO:0000313" key="2">
    <source>
        <dbReference type="EMBL" id="TYC48844.1"/>
    </source>
</evidence>
<gene>
    <name evidence="2" type="ORF">ETQ85_25655</name>
</gene>
<protein>
    <recommendedName>
        <fullName evidence="4">VanZ family protein</fullName>
    </recommendedName>
</protein>